<dbReference type="AlphaFoldDB" id="A0A369A435"/>
<evidence type="ECO:0000256" key="2">
    <source>
        <dbReference type="ARBA" id="ARBA00006555"/>
    </source>
</evidence>
<dbReference type="RefSeq" id="WP_114366226.1">
    <property type="nucleotide sequence ID" value="NZ_BHZF01000002.1"/>
</dbReference>
<feature type="domain" description="TonB C-terminal" evidence="11">
    <location>
        <begin position="176"/>
        <end position="268"/>
    </location>
</feature>
<evidence type="ECO:0000256" key="3">
    <source>
        <dbReference type="ARBA" id="ARBA00022448"/>
    </source>
</evidence>
<accession>A0A369A435</accession>
<evidence type="ECO:0000256" key="5">
    <source>
        <dbReference type="ARBA" id="ARBA00022519"/>
    </source>
</evidence>
<dbReference type="InterPro" id="IPR051045">
    <property type="entry name" value="TonB-dependent_transducer"/>
</dbReference>
<name>A0A369A435_9FLAO</name>
<organism evidence="12 13">
    <name type="scientific">Schleiferia thermophila</name>
    <dbReference type="NCBI Taxonomy" id="884107"/>
    <lineage>
        <taxon>Bacteria</taxon>
        <taxon>Pseudomonadati</taxon>
        <taxon>Bacteroidota</taxon>
        <taxon>Flavobacteriia</taxon>
        <taxon>Flavobacteriales</taxon>
        <taxon>Schleiferiaceae</taxon>
        <taxon>Schleiferia</taxon>
    </lineage>
</organism>
<evidence type="ECO:0000256" key="10">
    <source>
        <dbReference type="SAM" id="Phobius"/>
    </source>
</evidence>
<keyword evidence="5" id="KW-0997">Cell inner membrane</keyword>
<comment type="similarity">
    <text evidence="2">Belongs to the TonB family.</text>
</comment>
<dbReference type="Gene3D" id="3.30.1150.10">
    <property type="match status" value="1"/>
</dbReference>
<evidence type="ECO:0000256" key="7">
    <source>
        <dbReference type="ARBA" id="ARBA00022927"/>
    </source>
</evidence>
<dbReference type="EMBL" id="QPJS01000002">
    <property type="protein sequence ID" value="RCX03955.1"/>
    <property type="molecule type" value="Genomic_DNA"/>
</dbReference>
<keyword evidence="8 10" id="KW-1133">Transmembrane helix</keyword>
<dbReference type="GO" id="GO:0055085">
    <property type="term" value="P:transmembrane transport"/>
    <property type="evidence" value="ECO:0007669"/>
    <property type="project" value="InterPro"/>
</dbReference>
<evidence type="ECO:0000256" key="1">
    <source>
        <dbReference type="ARBA" id="ARBA00004383"/>
    </source>
</evidence>
<evidence type="ECO:0000259" key="11">
    <source>
        <dbReference type="PROSITE" id="PS52015"/>
    </source>
</evidence>
<dbReference type="InterPro" id="IPR006260">
    <property type="entry name" value="TonB/TolA_C"/>
</dbReference>
<dbReference type="PROSITE" id="PS52015">
    <property type="entry name" value="TONB_CTD"/>
    <property type="match status" value="1"/>
</dbReference>
<keyword evidence="3" id="KW-0813">Transport</keyword>
<reference evidence="12 13" key="1">
    <citation type="submission" date="2018-07" db="EMBL/GenBank/DDBJ databases">
        <title>Genomic Encyclopedia of Type Strains, Phase IV (KMG-IV): sequencing the most valuable type-strain genomes for metagenomic binning, comparative biology and taxonomic classification.</title>
        <authorList>
            <person name="Goeker M."/>
        </authorList>
    </citation>
    <scope>NUCLEOTIDE SEQUENCE [LARGE SCALE GENOMIC DNA]</scope>
    <source>
        <strain evidence="12 13">DSM 21410</strain>
    </source>
</reference>
<dbReference type="Pfam" id="PF03544">
    <property type="entry name" value="TonB_C"/>
    <property type="match status" value="1"/>
</dbReference>
<keyword evidence="9 10" id="KW-0472">Membrane</keyword>
<keyword evidence="13" id="KW-1185">Reference proteome</keyword>
<sequence>MKEPEDRELWSQWLYHGKNKSYGSYVERRKIAYREWAGLLISSTLVLLVYGTPLLIYRYYERMEKNKIEVEQFTVVSYSQLMQPPPIEMINQPQQLIEKTTEVSTIKFVKPEVKKDEEVAEEVYMPTQEEFHQANPGTETVQGIDSVVIEQVNVKVQEEPQDVLFAVVEVKPEFPGGKEALMRYLASSLKYPQLARELNIQGVVIVQFTVDFTGRIRDVEVARGIGGGCDEEAVRVIQNMPAWTPGRQNNRPVNVRYALPIRFAIQDY</sequence>
<evidence type="ECO:0000256" key="4">
    <source>
        <dbReference type="ARBA" id="ARBA00022475"/>
    </source>
</evidence>
<dbReference type="GO" id="GO:0015031">
    <property type="term" value="P:protein transport"/>
    <property type="evidence" value="ECO:0007669"/>
    <property type="project" value="UniProtKB-KW"/>
</dbReference>
<comment type="subcellular location">
    <subcellularLocation>
        <location evidence="1">Cell inner membrane</location>
        <topology evidence="1">Single-pass membrane protein</topology>
        <orientation evidence="1">Periplasmic side</orientation>
    </subcellularLocation>
</comment>
<dbReference type="SUPFAM" id="SSF74653">
    <property type="entry name" value="TolA/TonB C-terminal domain"/>
    <property type="match status" value="1"/>
</dbReference>
<keyword evidence="4" id="KW-1003">Cell membrane</keyword>
<protein>
    <submittedName>
        <fullName evidence="12">Outer membrane transport energization protein TonB</fullName>
    </submittedName>
</protein>
<keyword evidence="6 10" id="KW-0812">Transmembrane</keyword>
<dbReference type="PANTHER" id="PTHR33446">
    <property type="entry name" value="PROTEIN TONB-RELATED"/>
    <property type="match status" value="1"/>
</dbReference>
<evidence type="ECO:0000256" key="9">
    <source>
        <dbReference type="ARBA" id="ARBA00023136"/>
    </source>
</evidence>
<feature type="transmembrane region" description="Helical" evidence="10">
    <location>
        <begin position="36"/>
        <end position="57"/>
    </location>
</feature>
<dbReference type="PANTHER" id="PTHR33446:SF2">
    <property type="entry name" value="PROTEIN TONB"/>
    <property type="match status" value="1"/>
</dbReference>
<evidence type="ECO:0000256" key="8">
    <source>
        <dbReference type="ARBA" id="ARBA00022989"/>
    </source>
</evidence>
<comment type="caution">
    <text evidence="12">The sequence shown here is derived from an EMBL/GenBank/DDBJ whole genome shotgun (WGS) entry which is preliminary data.</text>
</comment>
<gene>
    <name evidence="12" type="ORF">DES35_102412</name>
</gene>
<keyword evidence="7" id="KW-0653">Protein transport</keyword>
<evidence type="ECO:0000256" key="6">
    <source>
        <dbReference type="ARBA" id="ARBA00022692"/>
    </source>
</evidence>
<dbReference type="NCBIfam" id="TIGR01352">
    <property type="entry name" value="tonB_Cterm"/>
    <property type="match status" value="1"/>
</dbReference>
<dbReference type="GO" id="GO:0031992">
    <property type="term" value="F:energy transducer activity"/>
    <property type="evidence" value="ECO:0007669"/>
    <property type="project" value="TreeGrafter"/>
</dbReference>
<evidence type="ECO:0000313" key="12">
    <source>
        <dbReference type="EMBL" id="RCX03955.1"/>
    </source>
</evidence>
<proteinExistence type="inferred from homology"/>
<dbReference type="GO" id="GO:0098797">
    <property type="term" value="C:plasma membrane protein complex"/>
    <property type="evidence" value="ECO:0007669"/>
    <property type="project" value="TreeGrafter"/>
</dbReference>
<evidence type="ECO:0000313" key="13">
    <source>
        <dbReference type="Proteomes" id="UP000253517"/>
    </source>
</evidence>
<dbReference type="InterPro" id="IPR037682">
    <property type="entry name" value="TonB_C"/>
</dbReference>
<dbReference type="Proteomes" id="UP000253517">
    <property type="component" value="Unassembled WGS sequence"/>
</dbReference>